<keyword evidence="3" id="KW-1185">Reference proteome</keyword>
<feature type="compositionally biased region" description="Basic and acidic residues" evidence="1">
    <location>
        <begin position="63"/>
        <end position="73"/>
    </location>
</feature>
<dbReference type="Proteomes" id="UP001055185">
    <property type="component" value="Unassembled WGS sequence"/>
</dbReference>
<sequence>MAPAPPGQTIPDKPGREGPAAPDYKALYYELFRASEQAVRLLQQAQARAEEAYLQEEPPLRLAPDKPPADQGP</sequence>
<protein>
    <submittedName>
        <fullName evidence="2">Uncharacterized protein</fullName>
    </submittedName>
</protein>
<feature type="region of interest" description="Disordered" evidence="1">
    <location>
        <begin position="52"/>
        <end position="73"/>
    </location>
</feature>
<evidence type="ECO:0000313" key="2">
    <source>
        <dbReference type="EMBL" id="GJN64203.1"/>
    </source>
</evidence>
<reference evidence="2" key="1">
    <citation type="journal article" date="2022" name="Int. J. Syst. Evol. Microbiol.">
        <title>Genome-based, phenotypic and chemotaxonomic classification of Faecalibacterium strains: proposal of three novel species Faecalibacterium duncaniae sp. nov., Faecalibacterium hattorii sp. nov. and Faecalibacterium gallinarum sp. nov. .</title>
        <authorList>
            <person name="Sakamoto M."/>
            <person name="Sakurai N."/>
            <person name="Tanno H."/>
            <person name="Iino T."/>
            <person name="Ohkuma M."/>
            <person name="Endo A."/>
        </authorList>
    </citation>
    <scope>NUCLEOTIDE SEQUENCE</scope>
    <source>
        <strain evidence="2">JCM 17207</strain>
    </source>
</reference>
<dbReference type="RefSeq" id="WP_238316435.1">
    <property type="nucleotide sequence ID" value="NZ_BQKV01000027.1"/>
</dbReference>
<comment type="caution">
    <text evidence="2">The sequence shown here is derived from an EMBL/GenBank/DDBJ whole genome shotgun (WGS) entry which is preliminary data.</text>
</comment>
<feature type="region of interest" description="Disordered" evidence="1">
    <location>
        <begin position="1"/>
        <end position="21"/>
    </location>
</feature>
<dbReference type="AlphaFoldDB" id="A0AA37IXL6"/>
<evidence type="ECO:0000256" key="1">
    <source>
        <dbReference type="SAM" id="MobiDB-lite"/>
    </source>
</evidence>
<dbReference type="EMBL" id="BQKV01000027">
    <property type="protein sequence ID" value="GJN64203.1"/>
    <property type="molecule type" value="Genomic_DNA"/>
</dbReference>
<name>A0AA37IXL6_9FIRM</name>
<evidence type="ECO:0000313" key="3">
    <source>
        <dbReference type="Proteomes" id="UP001055185"/>
    </source>
</evidence>
<gene>
    <name evidence="2" type="ORF">JCM17207_08280</name>
</gene>
<organism evidence="2 3">
    <name type="scientific">Faecalibacterium gallinarum</name>
    <dbReference type="NCBI Taxonomy" id="2903556"/>
    <lineage>
        <taxon>Bacteria</taxon>
        <taxon>Bacillati</taxon>
        <taxon>Bacillota</taxon>
        <taxon>Clostridia</taxon>
        <taxon>Eubacteriales</taxon>
        <taxon>Oscillospiraceae</taxon>
        <taxon>Faecalibacterium</taxon>
    </lineage>
</organism>
<proteinExistence type="predicted"/>
<accession>A0AA37IXL6</accession>